<comment type="caution">
    <text evidence="2">The sequence shown here is derived from an EMBL/GenBank/DDBJ whole genome shotgun (WGS) entry which is preliminary data.</text>
</comment>
<organism evidence="2 3">
    <name type="scientific">Gardnerella pickettii JCP7719</name>
    <dbReference type="NCBI Taxonomy" id="1261061"/>
    <lineage>
        <taxon>Bacteria</taxon>
        <taxon>Bacillati</taxon>
        <taxon>Actinomycetota</taxon>
        <taxon>Actinomycetes</taxon>
        <taxon>Bifidobacteriales</taxon>
        <taxon>Bifidobacteriaceae</taxon>
        <taxon>Gardnerella</taxon>
        <taxon>Gardnerella pickettii</taxon>
    </lineage>
</organism>
<feature type="compositionally biased region" description="Basic residues" evidence="1">
    <location>
        <begin position="22"/>
        <end position="34"/>
    </location>
</feature>
<gene>
    <name evidence="2" type="ORF">HMPREF1576_01095</name>
</gene>
<name>S4GU48_9BIFI</name>
<evidence type="ECO:0000313" key="3">
    <source>
        <dbReference type="Proteomes" id="UP000014601"/>
    </source>
</evidence>
<proteinExistence type="predicted"/>
<feature type="non-terminal residue" evidence="2">
    <location>
        <position position="1"/>
    </location>
</feature>
<feature type="region of interest" description="Disordered" evidence="1">
    <location>
        <begin position="1"/>
        <end position="53"/>
    </location>
</feature>
<dbReference type="HOGENOM" id="CLU_3073248_0_0_11"/>
<feature type="compositionally biased region" description="Basic residues" evidence="1">
    <location>
        <begin position="1"/>
        <end position="13"/>
    </location>
</feature>
<evidence type="ECO:0000313" key="2">
    <source>
        <dbReference type="EMBL" id="EPI50196.1"/>
    </source>
</evidence>
<reference evidence="2 3" key="1">
    <citation type="submission" date="2013-06" db="EMBL/GenBank/DDBJ databases">
        <authorList>
            <person name="Weinstock G."/>
            <person name="Sodergren E."/>
            <person name="Lobos E.A."/>
            <person name="Fulton L."/>
            <person name="Fulton R."/>
            <person name="Courtney L."/>
            <person name="Fronick C."/>
            <person name="O'Laughlin M."/>
            <person name="Godfrey J."/>
            <person name="Wilson R.M."/>
            <person name="Miner T."/>
            <person name="Farmer C."/>
            <person name="Delehaunty K."/>
            <person name="Cordes M."/>
            <person name="Minx P."/>
            <person name="Tomlinson C."/>
            <person name="Chen J."/>
            <person name="Wollam A."/>
            <person name="Pepin K.H."/>
            <person name="Bhonagiri V."/>
            <person name="Zhang X."/>
            <person name="Warren W."/>
            <person name="Mitreva M."/>
            <person name="Mardis E.R."/>
            <person name="Wilson R.K."/>
        </authorList>
    </citation>
    <scope>NUCLEOTIDE SEQUENCE [LARGE SCALE GENOMIC DNA]</scope>
    <source>
        <strain evidence="2 3">JCP7719</strain>
    </source>
</reference>
<dbReference type="EMBL" id="ATJO01000102">
    <property type="protein sequence ID" value="EPI50196.1"/>
    <property type="molecule type" value="Genomic_DNA"/>
</dbReference>
<evidence type="ECO:0000256" key="1">
    <source>
        <dbReference type="SAM" id="MobiDB-lite"/>
    </source>
</evidence>
<protein>
    <submittedName>
        <fullName evidence="2">Uncharacterized protein</fullName>
    </submittedName>
</protein>
<dbReference type="AlphaFoldDB" id="S4GU48"/>
<dbReference type="PATRIC" id="fig|1261061.4.peg.947"/>
<dbReference type="Proteomes" id="UP000014601">
    <property type="component" value="Unassembled WGS sequence"/>
</dbReference>
<sequence length="53" mass="6093">IGVLKTRLKHNKKSQATEHQQKHNKNNPKNKKNTPKTQNTGVSRKITQAKYAK</sequence>
<accession>S4GU48</accession>